<dbReference type="RefSeq" id="WP_008184195.1">
    <property type="nucleotide sequence ID" value="NZ_GL890907.1"/>
</dbReference>
<dbReference type="CDD" id="cd20698">
    <property type="entry name" value="CdiI_Kp-like"/>
    <property type="match status" value="1"/>
</dbReference>
<dbReference type="HOGENOM" id="CLU_1990122_0_0_3"/>
<gene>
    <name evidence="1" type="ORF">LYNGBM3L_05330</name>
</gene>
<name>F4XRV8_9CYAN</name>
<proteinExistence type="predicted"/>
<evidence type="ECO:0000313" key="2">
    <source>
        <dbReference type="Proteomes" id="UP000003959"/>
    </source>
</evidence>
<evidence type="ECO:0000313" key="1">
    <source>
        <dbReference type="EMBL" id="EGJ32677.1"/>
    </source>
</evidence>
<dbReference type="AlphaFoldDB" id="F4XRV8"/>
<reference evidence="2" key="1">
    <citation type="journal article" date="2011" name="Proc. Natl. Acad. Sci. U.S.A.">
        <title>Genomic insights into the physiology and ecology of the marine filamentous cyanobacterium Lyngbya majuscula.</title>
        <authorList>
            <person name="Jones A.C."/>
            <person name="Monroe E.A."/>
            <person name="Podell S."/>
            <person name="Hess W.R."/>
            <person name="Klages S."/>
            <person name="Esquenazi E."/>
            <person name="Niessen S."/>
            <person name="Hoover H."/>
            <person name="Rothmann M."/>
            <person name="Lasken R.S."/>
            <person name="Yates J.R.III."/>
            <person name="Reinhardt R."/>
            <person name="Kube M."/>
            <person name="Burkart M.D."/>
            <person name="Allen E.E."/>
            <person name="Dorrestein P.C."/>
            <person name="Gerwick W.H."/>
            <person name="Gerwick L."/>
        </authorList>
    </citation>
    <scope>NUCLEOTIDE SEQUENCE [LARGE SCALE GENOMIC DNA]</scope>
    <source>
        <strain evidence="2">3L</strain>
    </source>
</reference>
<protein>
    <submittedName>
        <fullName evidence="1">Uncharacterized protein</fullName>
    </submittedName>
</protein>
<dbReference type="OrthoDB" id="464379at2"/>
<accession>F4XRV8</accession>
<dbReference type="Proteomes" id="UP000003959">
    <property type="component" value="Unassembled WGS sequence"/>
</dbReference>
<sequence>METIKLQSDWDSLALIELFCTEPQTVRAQDGYWCYEVTDTSDTTLKFGVNTITESIQIELKLAGESKAILSFELIESIEIIDYHQGKFSFIVPRDNQAIKTVINIELRPKIQVHCSTLSLSPQKN</sequence>
<dbReference type="EMBL" id="GL890907">
    <property type="protein sequence ID" value="EGJ32677.1"/>
    <property type="molecule type" value="Genomic_DNA"/>
</dbReference>
<organism evidence="1 2">
    <name type="scientific">Moorena producens 3L</name>
    <dbReference type="NCBI Taxonomy" id="489825"/>
    <lineage>
        <taxon>Bacteria</taxon>
        <taxon>Bacillati</taxon>
        <taxon>Cyanobacteriota</taxon>
        <taxon>Cyanophyceae</taxon>
        <taxon>Coleofasciculales</taxon>
        <taxon>Coleofasciculaceae</taxon>
        <taxon>Moorena</taxon>
    </lineage>
</organism>
<keyword evidence="2" id="KW-1185">Reference proteome</keyword>